<evidence type="ECO:0000256" key="3">
    <source>
        <dbReference type="ARBA" id="ARBA00007658"/>
    </source>
</evidence>
<dbReference type="Pfam" id="PF01532">
    <property type="entry name" value="Glyco_hydro_47"/>
    <property type="match status" value="1"/>
</dbReference>
<dbReference type="InterPro" id="IPR001382">
    <property type="entry name" value="Glyco_hydro_47"/>
</dbReference>
<dbReference type="Proteomes" id="UP000289738">
    <property type="component" value="Chromosome B04"/>
</dbReference>
<proteinExistence type="inferred from homology"/>
<feature type="region of interest" description="Disordered" evidence="6">
    <location>
        <begin position="101"/>
        <end position="122"/>
    </location>
</feature>
<feature type="compositionally biased region" description="Polar residues" evidence="6">
    <location>
        <begin position="105"/>
        <end position="114"/>
    </location>
</feature>
<keyword evidence="8" id="KW-1185">Reference proteome</keyword>
<evidence type="ECO:0000256" key="1">
    <source>
        <dbReference type="ARBA" id="ARBA00001913"/>
    </source>
</evidence>
<dbReference type="Gramene" id="arahy.Tifrunner.gnm2.ann2.Ah14g029500.1">
    <property type="protein sequence ID" value="arahy.Tifrunner.gnm2.ann2.Ah14g029500.1-CDS"/>
    <property type="gene ID" value="arahy.Tifrunner.gnm2.ann2.Ah14g029500"/>
</dbReference>
<dbReference type="SMR" id="A0A444ZBT3"/>
<protein>
    <submittedName>
        <fullName evidence="7">Uncharacterized protein</fullName>
    </submittedName>
</protein>
<dbReference type="GO" id="GO:0005975">
    <property type="term" value="P:carbohydrate metabolic process"/>
    <property type="evidence" value="ECO:0007669"/>
    <property type="project" value="InterPro"/>
</dbReference>
<comment type="caution">
    <text evidence="7">The sequence shown here is derived from an EMBL/GenBank/DDBJ whole genome shotgun (WGS) entry which is preliminary data.</text>
</comment>
<dbReference type="GO" id="GO:0004571">
    <property type="term" value="F:mannosyl-oligosaccharide 1,2-alpha-mannosidase activity"/>
    <property type="evidence" value="ECO:0007669"/>
    <property type="project" value="InterPro"/>
</dbReference>
<dbReference type="STRING" id="3818.A0A444ZBT3"/>
<accession>A0A444ZBT3</accession>
<evidence type="ECO:0000313" key="8">
    <source>
        <dbReference type="Proteomes" id="UP000289738"/>
    </source>
</evidence>
<evidence type="ECO:0000256" key="6">
    <source>
        <dbReference type="SAM" id="MobiDB-lite"/>
    </source>
</evidence>
<dbReference type="AlphaFoldDB" id="A0A444ZBT3"/>
<comment type="similarity">
    <text evidence="3">Belongs to the glycosyl hydrolase 47 family.</text>
</comment>
<reference evidence="7 8" key="1">
    <citation type="submission" date="2019-01" db="EMBL/GenBank/DDBJ databases">
        <title>Sequencing of cultivated peanut Arachis hypogaea provides insights into genome evolution and oil improvement.</title>
        <authorList>
            <person name="Chen X."/>
        </authorList>
    </citation>
    <scope>NUCLEOTIDE SEQUENCE [LARGE SCALE GENOMIC DNA]</scope>
    <source>
        <strain evidence="8">cv. Fuhuasheng</strain>
        <tissue evidence="7">Leaves</tissue>
    </source>
</reference>
<gene>
    <name evidence="7" type="ORF">Ahy_B04g069131</name>
</gene>
<dbReference type="SUPFAM" id="SSF48225">
    <property type="entry name" value="Seven-hairpin glycosidases"/>
    <property type="match status" value="1"/>
</dbReference>
<dbReference type="GO" id="GO:0005783">
    <property type="term" value="C:endoplasmic reticulum"/>
    <property type="evidence" value="ECO:0007669"/>
    <property type="project" value="TreeGrafter"/>
</dbReference>
<evidence type="ECO:0000256" key="5">
    <source>
        <dbReference type="ARBA" id="ARBA00023157"/>
    </source>
</evidence>
<keyword evidence="4" id="KW-0378">Hydrolase</keyword>
<dbReference type="PANTHER" id="PTHR11742">
    <property type="entry name" value="MANNOSYL-OLIGOSACCHARIDE ALPHA-1,2-MANNOSIDASE-RELATED"/>
    <property type="match status" value="1"/>
</dbReference>
<evidence type="ECO:0000256" key="2">
    <source>
        <dbReference type="ARBA" id="ARBA00004922"/>
    </source>
</evidence>
<evidence type="ECO:0000256" key="4">
    <source>
        <dbReference type="ARBA" id="ARBA00022801"/>
    </source>
</evidence>
<comment type="cofactor">
    <cofactor evidence="1">
        <name>Ca(2+)</name>
        <dbReference type="ChEBI" id="CHEBI:29108"/>
    </cofactor>
</comment>
<dbReference type="GO" id="GO:0005509">
    <property type="term" value="F:calcium ion binding"/>
    <property type="evidence" value="ECO:0007669"/>
    <property type="project" value="InterPro"/>
</dbReference>
<dbReference type="EMBL" id="SDMP01000014">
    <property type="protein sequence ID" value="RYR11629.1"/>
    <property type="molecule type" value="Genomic_DNA"/>
</dbReference>
<dbReference type="InterPro" id="IPR050749">
    <property type="entry name" value="Glycosyl_Hydrolase_47"/>
</dbReference>
<evidence type="ECO:0000313" key="7">
    <source>
        <dbReference type="EMBL" id="RYR11629.1"/>
    </source>
</evidence>
<dbReference type="InterPro" id="IPR036026">
    <property type="entry name" value="Seven-hairpin_glycosidases"/>
</dbReference>
<organism evidence="7 8">
    <name type="scientific">Arachis hypogaea</name>
    <name type="common">Peanut</name>
    <dbReference type="NCBI Taxonomy" id="3818"/>
    <lineage>
        <taxon>Eukaryota</taxon>
        <taxon>Viridiplantae</taxon>
        <taxon>Streptophyta</taxon>
        <taxon>Embryophyta</taxon>
        <taxon>Tracheophyta</taxon>
        <taxon>Spermatophyta</taxon>
        <taxon>Magnoliopsida</taxon>
        <taxon>eudicotyledons</taxon>
        <taxon>Gunneridae</taxon>
        <taxon>Pentapetalae</taxon>
        <taxon>rosids</taxon>
        <taxon>fabids</taxon>
        <taxon>Fabales</taxon>
        <taxon>Fabaceae</taxon>
        <taxon>Papilionoideae</taxon>
        <taxon>50 kb inversion clade</taxon>
        <taxon>dalbergioids sensu lato</taxon>
        <taxon>Dalbergieae</taxon>
        <taxon>Pterocarpus clade</taxon>
        <taxon>Arachis</taxon>
    </lineage>
</organism>
<comment type="pathway">
    <text evidence="2">Protein modification; protein glycosylation.</text>
</comment>
<dbReference type="GO" id="GO:0000139">
    <property type="term" value="C:Golgi membrane"/>
    <property type="evidence" value="ECO:0007669"/>
    <property type="project" value="TreeGrafter"/>
</dbReference>
<dbReference type="Gene3D" id="1.50.10.10">
    <property type="match status" value="1"/>
</dbReference>
<sequence>MHPSALPLPALPPSIHLPSVVAHSVSPVEVEELRKEITDMQNLLEELNNAHGGKVGEIALRRKTTKSSKEIVDGPVDIERREKVKEAMLHAWGTYEKYPWGQDELQPQSKSGVNSFGGLGQL</sequence>
<dbReference type="InterPro" id="IPR012341">
    <property type="entry name" value="6hp_glycosidase-like_sf"/>
</dbReference>
<dbReference type="PANTHER" id="PTHR11742:SF6">
    <property type="entry name" value="MANNOSYL-OLIGOSACCHARIDE ALPHA-1,2-MANNOSIDASE IA-RELATED"/>
    <property type="match status" value="1"/>
</dbReference>
<name>A0A444ZBT3_ARAHY</name>
<keyword evidence="5" id="KW-1015">Disulfide bond</keyword>